<dbReference type="GO" id="GO:0005576">
    <property type="term" value="C:extracellular region"/>
    <property type="evidence" value="ECO:0007669"/>
    <property type="project" value="TreeGrafter"/>
</dbReference>
<dbReference type="PANTHER" id="PTHR45708:SF49">
    <property type="entry name" value="ENDOCHITINASE"/>
    <property type="match status" value="1"/>
</dbReference>
<dbReference type="Pfam" id="PF00704">
    <property type="entry name" value="Glyco_hydro_18"/>
    <property type="match status" value="1"/>
</dbReference>
<protein>
    <recommendedName>
        <fullName evidence="2">chitinase</fullName>
        <ecNumber evidence="2">3.2.1.14</ecNumber>
    </recommendedName>
</protein>
<evidence type="ECO:0000256" key="6">
    <source>
        <dbReference type="ARBA" id="ARBA00023295"/>
    </source>
</evidence>
<dbReference type="InterPro" id="IPR001223">
    <property type="entry name" value="Glyco_hydro18_cat"/>
</dbReference>
<dbReference type="OrthoDB" id="6020543at2759"/>
<evidence type="ECO:0000256" key="3">
    <source>
        <dbReference type="ARBA" id="ARBA00022801"/>
    </source>
</evidence>
<keyword evidence="5" id="KW-0119">Carbohydrate metabolism</keyword>
<comment type="caution">
    <text evidence="13">The sequence shown here is derived from an EMBL/GenBank/DDBJ whole genome shotgun (WGS) entry which is preliminary data.</text>
</comment>
<accession>A0A9W8BMC6</accession>
<keyword evidence="7" id="KW-0624">Polysaccharide degradation</keyword>
<evidence type="ECO:0000256" key="4">
    <source>
        <dbReference type="ARBA" id="ARBA00023024"/>
    </source>
</evidence>
<dbReference type="GO" id="GO:0000272">
    <property type="term" value="P:polysaccharide catabolic process"/>
    <property type="evidence" value="ECO:0007669"/>
    <property type="project" value="UniProtKB-KW"/>
</dbReference>
<evidence type="ECO:0000256" key="8">
    <source>
        <dbReference type="RuleBase" id="RU000489"/>
    </source>
</evidence>
<comment type="similarity">
    <text evidence="9">Belongs to the glycosyl hydrolase 18 family.</text>
</comment>
<dbReference type="PROSITE" id="PS51910">
    <property type="entry name" value="GH18_2"/>
    <property type="match status" value="1"/>
</dbReference>
<dbReference type="Gene3D" id="3.20.20.80">
    <property type="entry name" value="Glycosidases"/>
    <property type="match status" value="1"/>
</dbReference>
<dbReference type="GO" id="GO:0006032">
    <property type="term" value="P:chitin catabolic process"/>
    <property type="evidence" value="ECO:0007669"/>
    <property type="project" value="UniProtKB-KW"/>
</dbReference>
<dbReference type="PROSITE" id="PS01095">
    <property type="entry name" value="GH18_1"/>
    <property type="match status" value="1"/>
</dbReference>
<feature type="compositionally biased region" description="Polar residues" evidence="10">
    <location>
        <begin position="335"/>
        <end position="348"/>
    </location>
</feature>
<gene>
    <name evidence="13" type="primary">CHT2_1</name>
    <name evidence="13" type="ORF">H4R26_001721</name>
</gene>
<feature type="domain" description="GH18" evidence="12">
    <location>
        <begin position="25"/>
        <end position="330"/>
    </location>
</feature>
<proteinExistence type="inferred from homology"/>
<evidence type="ECO:0000256" key="7">
    <source>
        <dbReference type="ARBA" id="ARBA00023326"/>
    </source>
</evidence>
<dbReference type="PANTHER" id="PTHR45708">
    <property type="entry name" value="ENDOCHITINASE"/>
    <property type="match status" value="1"/>
</dbReference>
<dbReference type="EC" id="3.2.1.14" evidence="2"/>
<evidence type="ECO:0000256" key="2">
    <source>
        <dbReference type="ARBA" id="ARBA00012729"/>
    </source>
</evidence>
<evidence type="ECO:0000259" key="12">
    <source>
        <dbReference type="PROSITE" id="PS51910"/>
    </source>
</evidence>
<evidence type="ECO:0000256" key="5">
    <source>
        <dbReference type="ARBA" id="ARBA00023277"/>
    </source>
</evidence>
<feature type="region of interest" description="Disordered" evidence="10">
    <location>
        <begin position="335"/>
        <end position="357"/>
    </location>
</feature>
<dbReference type="InterPro" id="IPR001579">
    <property type="entry name" value="Glyco_hydro_18_chit_AS"/>
</dbReference>
<evidence type="ECO:0000256" key="1">
    <source>
        <dbReference type="ARBA" id="ARBA00000822"/>
    </source>
</evidence>
<evidence type="ECO:0000256" key="11">
    <source>
        <dbReference type="SAM" id="SignalP"/>
    </source>
</evidence>
<evidence type="ECO:0000256" key="10">
    <source>
        <dbReference type="SAM" id="MobiDB-lite"/>
    </source>
</evidence>
<reference evidence="13" key="1">
    <citation type="submission" date="2022-07" db="EMBL/GenBank/DDBJ databases">
        <title>Phylogenomic reconstructions and comparative analyses of Kickxellomycotina fungi.</title>
        <authorList>
            <person name="Reynolds N.K."/>
            <person name="Stajich J.E."/>
            <person name="Barry K."/>
            <person name="Grigoriev I.V."/>
            <person name="Crous P."/>
            <person name="Smith M.E."/>
        </authorList>
    </citation>
    <scope>NUCLEOTIDE SEQUENCE</scope>
    <source>
        <strain evidence="13">IMI 214461</strain>
    </source>
</reference>
<dbReference type="EMBL" id="JANBQF010000083">
    <property type="protein sequence ID" value="KAJ2005845.1"/>
    <property type="molecule type" value="Genomic_DNA"/>
</dbReference>
<evidence type="ECO:0000256" key="9">
    <source>
        <dbReference type="RuleBase" id="RU004453"/>
    </source>
</evidence>
<evidence type="ECO:0000313" key="13">
    <source>
        <dbReference type="EMBL" id="KAJ2005845.1"/>
    </source>
</evidence>
<comment type="catalytic activity">
    <reaction evidence="1">
        <text>Random endo-hydrolysis of N-acetyl-beta-D-glucosaminide (1-&gt;4)-beta-linkages in chitin and chitodextrins.</text>
        <dbReference type="EC" id="3.2.1.14"/>
    </reaction>
</comment>
<dbReference type="GO" id="GO:0008843">
    <property type="term" value="F:endochitinase activity"/>
    <property type="evidence" value="ECO:0007669"/>
    <property type="project" value="UniProtKB-EC"/>
</dbReference>
<dbReference type="SUPFAM" id="SSF51445">
    <property type="entry name" value="(Trans)glycosidases"/>
    <property type="match status" value="1"/>
</dbReference>
<organism evidence="13 14">
    <name type="scientific">Coemansia thaxteri</name>
    <dbReference type="NCBI Taxonomy" id="2663907"/>
    <lineage>
        <taxon>Eukaryota</taxon>
        <taxon>Fungi</taxon>
        <taxon>Fungi incertae sedis</taxon>
        <taxon>Zoopagomycota</taxon>
        <taxon>Kickxellomycotina</taxon>
        <taxon>Kickxellomycetes</taxon>
        <taxon>Kickxellales</taxon>
        <taxon>Kickxellaceae</taxon>
        <taxon>Coemansia</taxon>
    </lineage>
</organism>
<keyword evidence="6 8" id="KW-0326">Glycosidase</keyword>
<name>A0A9W8BMC6_9FUNG</name>
<keyword evidence="3 8" id="KW-0378">Hydrolase</keyword>
<dbReference type="InterPro" id="IPR017853">
    <property type="entry name" value="GH"/>
</dbReference>
<keyword evidence="11" id="KW-0732">Signal</keyword>
<keyword evidence="14" id="KW-1185">Reference proteome</keyword>
<feature type="chain" id="PRO_5040910553" description="chitinase" evidence="11">
    <location>
        <begin position="19"/>
        <end position="357"/>
    </location>
</feature>
<evidence type="ECO:0000313" key="14">
    <source>
        <dbReference type="Proteomes" id="UP001150907"/>
    </source>
</evidence>
<sequence>MLAIFVAAVLYAAAGVLSFDISCNSNVAVYWGQNSGASGSLPYQKPLGAYCDDDNVDIILLSFLYILKGTGGYPVLNFANICDYTKNASVPVFPGTELMHCSDMGVDIKKCQSRGKLVLLSIGGATAQLNSDAATFSQQVWDLFMEGSSPYRPFDGAVIDGVDLDFEQSSQMNIIQFANNMNQLYKTGTRKYYLTAAPQCPYPDANLGGLLAQAHVDMAFIQFYNSGWCDNSKFGLPLWPESMNYYMWDAAWRNNSFANPNIKLYVGSTAGQNAGNPSSYVSPSFFAAELQQLQRNYTASFGGAMMWDMSWAYGSTPNYAANAKQALMAGSKCGSPQGNCCSSKQPNPSLSRRRRSS</sequence>
<dbReference type="Proteomes" id="UP001150907">
    <property type="component" value="Unassembled WGS sequence"/>
</dbReference>
<dbReference type="InterPro" id="IPR050542">
    <property type="entry name" value="Glycosyl_Hydrlase18_Chitinase"/>
</dbReference>
<dbReference type="AlphaFoldDB" id="A0A9W8BMC6"/>
<feature type="signal peptide" evidence="11">
    <location>
        <begin position="1"/>
        <end position="18"/>
    </location>
</feature>
<keyword evidence="4" id="KW-0146">Chitin degradation</keyword>